<reference evidence="2" key="1">
    <citation type="journal article" date="2019" name="Int. J. Syst. Evol. Microbiol.">
        <title>The Global Catalogue of Microorganisms (GCM) 10K type strain sequencing project: providing services to taxonomists for standard genome sequencing and annotation.</title>
        <authorList>
            <consortium name="The Broad Institute Genomics Platform"/>
            <consortium name="The Broad Institute Genome Sequencing Center for Infectious Disease"/>
            <person name="Wu L."/>
            <person name="Ma J."/>
        </authorList>
    </citation>
    <scope>NUCLEOTIDE SEQUENCE [LARGE SCALE GENOMIC DNA]</scope>
    <source>
        <strain evidence="2">CCUG 62981</strain>
    </source>
</reference>
<evidence type="ECO:0000313" key="1">
    <source>
        <dbReference type="EMBL" id="MFC4724467.1"/>
    </source>
</evidence>
<evidence type="ECO:0000313" key="2">
    <source>
        <dbReference type="Proteomes" id="UP001596024"/>
    </source>
</evidence>
<dbReference type="RefSeq" id="WP_371392211.1">
    <property type="nucleotide sequence ID" value="NZ_CP163421.1"/>
</dbReference>
<protein>
    <submittedName>
        <fullName evidence="1">Uncharacterized protein</fullName>
    </submittedName>
</protein>
<proteinExistence type="predicted"/>
<name>A0ABV9N868_9PROT</name>
<gene>
    <name evidence="1" type="ORF">ACFPB0_04100</name>
</gene>
<comment type="caution">
    <text evidence="1">The sequence shown here is derived from an EMBL/GenBank/DDBJ whole genome shotgun (WGS) entry which is preliminary data.</text>
</comment>
<dbReference type="EMBL" id="JBHSGQ010000001">
    <property type="protein sequence ID" value="MFC4724467.1"/>
    <property type="molecule type" value="Genomic_DNA"/>
</dbReference>
<accession>A0ABV9N868</accession>
<sequence length="43" mass="4231">MSARLPALRARASISRSTGVSSGAPPASAVTRVITDAGFSGSL</sequence>
<keyword evidence="2" id="KW-1185">Reference proteome</keyword>
<dbReference type="Proteomes" id="UP001596024">
    <property type="component" value="Unassembled WGS sequence"/>
</dbReference>
<organism evidence="1 2">
    <name type="scientific">Glycocaulis abyssi</name>
    <dbReference type="NCBI Taxonomy" id="1433403"/>
    <lineage>
        <taxon>Bacteria</taxon>
        <taxon>Pseudomonadati</taxon>
        <taxon>Pseudomonadota</taxon>
        <taxon>Alphaproteobacteria</taxon>
        <taxon>Maricaulales</taxon>
        <taxon>Maricaulaceae</taxon>
        <taxon>Glycocaulis</taxon>
    </lineage>
</organism>